<feature type="region of interest" description="Disordered" evidence="2">
    <location>
        <begin position="155"/>
        <end position="179"/>
    </location>
</feature>
<dbReference type="InterPro" id="IPR041698">
    <property type="entry name" value="Methyltransf_25"/>
</dbReference>
<dbReference type="GO" id="GO:0008168">
    <property type="term" value="F:methyltransferase activity"/>
    <property type="evidence" value="ECO:0007669"/>
    <property type="project" value="UniProtKB-KW"/>
</dbReference>
<sequence>MEPGNYYATPELAAAYDADSAGRRDLDFHLELAAGLNAVRVADIGAGTGLLCSMLAGAGHEVAGVEPQRTMLDIAQRQEHAAAVLWLHGTAERLPAGWADLVVMTGHVAQYFLDDAAWAEAAAHAKRALRPGGRLTFEVRNPSVEAWRTWPTAGRSWPARSMDRGAGPGTGNAPGRGIVSTEVRREGDLITHLDTWTMDHSSWTTTETLRFPSKEAVLAGLESAGSTVDRIWGDWDRSPVTPQSPEWIFLTHPV</sequence>
<protein>
    <submittedName>
        <fullName evidence="4">Class I SAM-dependent methyltransferase</fullName>
    </submittedName>
</protein>
<dbReference type="GO" id="GO:0032259">
    <property type="term" value="P:methylation"/>
    <property type="evidence" value="ECO:0007669"/>
    <property type="project" value="UniProtKB-KW"/>
</dbReference>
<proteinExistence type="predicted"/>
<reference evidence="4 5" key="1">
    <citation type="submission" date="2024-04" db="EMBL/GenBank/DDBJ databases">
        <title>Arthrobacter sp. from Plains bison fecal sample.</title>
        <authorList>
            <person name="Ruzzini A."/>
        </authorList>
    </citation>
    <scope>NUCLEOTIDE SEQUENCE [LARGE SCALE GENOMIC DNA]</scope>
    <source>
        <strain evidence="4 5">EINP1</strain>
    </source>
</reference>
<dbReference type="CDD" id="cd02440">
    <property type="entry name" value="AdoMet_MTases"/>
    <property type="match status" value="1"/>
</dbReference>
<evidence type="ECO:0000313" key="4">
    <source>
        <dbReference type="EMBL" id="WZP16124.1"/>
    </source>
</evidence>
<organism evidence="4 5">
    <name type="scientific">Arthrobacter citreus</name>
    <dbReference type="NCBI Taxonomy" id="1670"/>
    <lineage>
        <taxon>Bacteria</taxon>
        <taxon>Bacillati</taxon>
        <taxon>Actinomycetota</taxon>
        <taxon>Actinomycetes</taxon>
        <taxon>Micrococcales</taxon>
        <taxon>Micrococcaceae</taxon>
        <taxon>Arthrobacter</taxon>
    </lineage>
</organism>
<feature type="domain" description="Methyltransferase" evidence="3">
    <location>
        <begin position="41"/>
        <end position="133"/>
    </location>
</feature>
<gene>
    <name evidence="4" type="ORF">AAE021_00610</name>
</gene>
<dbReference type="InterPro" id="IPR029063">
    <property type="entry name" value="SAM-dependent_MTases_sf"/>
</dbReference>
<evidence type="ECO:0000313" key="5">
    <source>
        <dbReference type="Proteomes" id="UP001448858"/>
    </source>
</evidence>
<dbReference type="Pfam" id="PF13649">
    <property type="entry name" value="Methyltransf_25"/>
    <property type="match status" value="1"/>
</dbReference>
<evidence type="ECO:0000256" key="1">
    <source>
        <dbReference type="ARBA" id="ARBA00022679"/>
    </source>
</evidence>
<dbReference type="RefSeq" id="WP_342023772.1">
    <property type="nucleotide sequence ID" value="NZ_CP151657.1"/>
</dbReference>
<dbReference type="Gene3D" id="3.40.50.150">
    <property type="entry name" value="Vaccinia Virus protein VP39"/>
    <property type="match status" value="1"/>
</dbReference>
<keyword evidence="4" id="KW-0489">Methyltransferase</keyword>
<accession>A0ABZ2ZVV0</accession>
<dbReference type="SUPFAM" id="SSF53335">
    <property type="entry name" value="S-adenosyl-L-methionine-dependent methyltransferases"/>
    <property type="match status" value="1"/>
</dbReference>
<evidence type="ECO:0000259" key="3">
    <source>
        <dbReference type="Pfam" id="PF13649"/>
    </source>
</evidence>
<dbReference type="EMBL" id="CP151657">
    <property type="protein sequence ID" value="WZP16124.1"/>
    <property type="molecule type" value="Genomic_DNA"/>
</dbReference>
<dbReference type="Proteomes" id="UP001448858">
    <property type="component" value="Chromosome"/>
</dbReference>
<keyword evidence="5" id="KW-1185">Reference proteome</keyword>
<name>A0ABZ2ZVV0_9MICC</name>
<evidence type="ECO:0000256" key="2">
    <source>
        <dbReference type="SAM" id="MobiDB-lite"/>
    </source>
</evidence>
<keyword evidence="1" id="KW-0808">Transferase</keyword>
<dbReference type="PANTHER" id="PTHR43861">
    <property type="entry name" value="TRANS-ACONITATE 2-METHYLTRANSFERASE-RELATED"/>
    <property type="match status" value="1"/>
</dbReference>